<accession>A0AAV2YMS4</accession>
<name>A0AAV2YMS4_9STRA</name>
<keyword evidence="2" id="KW-1185">Reference proteome</keyword>
<organism evidence="1 2">
    <name type="scientific">Lagenidium giganteum</name>
    <dbReference type="NCBI Taxonomy" id="4803"/>
    <lineage>
        <taxon>Eukaryota</taxon>
        <taxon>Sar</taxon>
        <taxon>Stramenopiles</taxon>
        <taxon>Oomycota</taxon>
        <taxon>Peronosporomycetes</taxon>
        <taxon>Pythiales</taxon>
        <taxon>Pythiaceae</taxon>
    </lineage>
</organism>
<dbReference type="EMBL" id="DAKRPA010000242">
    <property type="protein sequence ID" value="DAZ94602.1"/>
    <property type="molecule type" value="Genomic_DNA"/>
</dbReference>
<reference evidence="1" key="2">
    <citation type="journal article" date="2023" name="Microbiol Resour">
        <title>Decontamination and Annotation of the Draft Genome Sequence of the Oomycete Lagenidium giganteum ARSEF 373.</title>
        <authorList>
            <person name="Morgan W.R."/>
            <person name="Tartar A."/>
        </authorList>
    </citation>
    <scope>NUCLEOTIDE SEQUENCE</scope>
    <source>
        <strain evidence="1">ARSEF 373</strain>
    </source>
</reference>
<protein>
    <submittedName>
        <fullName evidence="1">Uncharacterized protein</fullName>
    </submittedName>
</protein>
<gene>
    <name evidence="1" type="ORF">N0F65_005365</name>
</gene>
<dbReference type="AlphaFoldDB" id="A0AAV2YMS4"/>
<dbReference type="Proteomes" id="UP001146120">
    <property type="component" value="Unassembled WGS sequence"/>
</dbReference>
<evidence type="ECO:0000313" key="1">
    <source>
        <dbReference type="EMBL" id="DAZ94602.1"/>
    </source>
</evidence>
<evidence type="ECO:0000313" key="2">
    <source>
        <dbReference type="Proteomes" id="UP001146120"/>
    </source>
</evidence>
<comment type="caution">
    <text evidence="1">The sequence shown here is derived from an EMBL/GenBank/DDBJ whole genome shotgun (WGS) entry which is preliminary data.</text>
</comment>
<reference evidence="1" key="1">
    <citation type="submission" date="2022-11" db="EMBL/GenBank/DDBJ databases">
        <authorList>
            <person name="Morgan W.R."/>
            <person name="Tartar A."/>
        </authorList>
    </citation>
    <scope>NUCLEOTIDE SEQUENCE</scope>
    <source>
        <strain evidence="1">ARSEF 373</strain>
    </source>
</reference>
<proteinExistence type="predicted"/>
<sequence length="48" mass="5998">MTYSSDRYHSHRLPVLAAQKRYYQKNREEKLVKQKEYNGKNKDKIYQY</sequence>